<organism evidence="1 2">
    <name type="scientific">Candidatus Collierbacteria bacterium RIFOXYB1_FULL_49_13</name>
    <dbReference type="NCBI Taxonomy" id="1817728"/>
    <lineage>
        <taxon>Bacteria</taxon>
        <taxon>Candidatus Collieribacteriota</taxon>
    </lineage>
</organism>
<comment type="caution">
    <text evidence="1">The sequence shown here is derived from an EMBL/GenBank/DDBJ whole genome shotgun (WGS) entry which is preliminary data.</text>
</comment>
<dbReference type="AlphaFoldDB" id="A0A1F5FJP8"/>
<evidence type="ECO:0000313" key="1">
    <source>
        <dbReference type="EMBL" id="OGD79849.1"/>
    </source>
</evidence>
<proteinExistence type="predicted"/>
<protein>
    <submittedName>
        <fullName evidence="1">Uncharacterized protein</fullName>
    </submittedName>
</protein>
<dbReference type="EMBL" id="MFAM01000007">
    <property type="protein sequence ID" value="OGD79849.1"/>
    <property type="molecule type" value="Genomic_DNA"/>
</dbReference>
<gene>
    <name evidence="1" type="ORF">A2368_04700</name>
</gene>
<accession>A0A1F5FJP8</accession>
<evidence type="ECO:0000313" key="2">
    <source>
        <dbReference type="Proteomes" id="UP000176682"/>
    </source>
</evidence>
<sequence length="172" mass="19207">MDDFRDVIRKSLGEMRPVGDDEAAELARERKARRQTVQDAFKSTLLPVVEVLIQTLESQDAVSNVRHETFARDNPDLTYYTGTRLRWQMGESHELTIALTANNAVSVSGGEANLVVILAPFGRLKVVTREWVRESGAVVPLFLDNADCVSIVQRMLQLIIAEGKTRVINNGK</sequence>
<reference evidence="1 2" key="1">
    <citation type="journal article" date="2016" name="Nat. Commun.">
        <title>Thousands of microbial genomes shed light on interconnected biogeochemical processes in an aquifer system.</title>
        <authorList>
            <person name="Anantharaman K."/>
            <person name="Brown C.T."/>
            <person name="Hug L.A."/>
            <person name="Sharon I."/>
            <person name="Castelle C.J."/>
            <person name="Probst A.J."/>
            <person name="Thomas B.C."/>
            <person name="Singh A."/>
            <person name="Wilkins M.J."/>
            <person name="Karaoz U."/>
            <person name="Brodie E.L."/>
            <person name="Williams K.H."/>
            <person name="Hubbard S.S."/>
            <person name="Banfield J.F."/>
        </authorList>
    </citation>
    <scope>NUCLEOTIDE SEQUENCE [LARGE SCALE GENOMIC DNA]</scope>
</reference>
<dbReference type="Proteomes" id="UP000176682">
    <property type="component" value="Unassembled WGS sequence"/>
</dbReference>
<name>A0A1F5FJP8_9BACT</name>